<dbReference type="PANTHER" id="PTHR23121">
    <property type="entry name" value="SODIUM-DEPENDENT GLUCOSE TRANSPORTER 1"/>
    <property type="match status" value="1"/>
</dbReference>
<dbReference type="SUPFAM" id="SSF103473">
    <property type="entry name" value="MFS general substrate transporter"/>
    <property type="match status" value="1"/>
</dbReference>
<feature type="transmembrane region" description="Helical" evidence="4">
    <location>
        <begin position="236"/>
        <end position="256"/>
    </location>
</feature>
<dbReference type="InterPro" id="IPR036259">
    <property type="entry name" value="MFS_trans_sf"/>
</dbReference>
<organism evidence="5 6">
    <name type="scientific">Sinanodonta woodiana</name>
    <name type="common">Chinese pond mussel</name>
    <name type="synonym">Anodonta woodiana</name>
    <dbReference type="NCBI Taxonomy" id="1069815"/>
    <lineage>
        <taxon>Eukaryota</taxon>
        <taxon>Metazoa</taxon>
        <taxon>Spiralia</taxon>
        <taxon>Lophotrochozoa</taxon>
        <taxon>Mollusca</taxon>
        <taxon>Bivalvia</taxon>
        <taxon>Autobranchia</taxon>
        <taxon>Heteroconchia</taxon>
        <taxon>Palaeoheterodonta</taxon>
        <taxon>Unionida</taxon>
        <taxon>Unionoidea</taxon>
        <taxon>Unionidae</taxon>
        <taxon>Unioninae</taxon>
        <taxon>Sinanodonta</taxon>
    </lineage>
</organism>
<sequence>MMMAVRFLAGCFLGAFDTGGNTQVVSTWGPEGRHYMQALNFTYAAGAIIAPFITEPFLAPKITIPSEGFNTTADGKTAVNLTGLNETLDLDQGISYSVNSSQHTIEIWAATRVHYAYIISMTLGIAFSVPFLIIYLKCRSDSKSSKTFKEEKYRRPVSSSLTVKIVLVIMLMMMFHLYNAVEETFSSYLMTFCVMYLGWSKSQGSVLTSVYWAAFSTGRFLGIFIVYLLQPVTLLFLYYIAVVISLIGMVLGGLFFTDILIWMFSISSGLALSIIFPTMFTWADESLFPVSGKITSLFFVAAASGQMLNPLYFGYLMETYTPMWYLYLLLSQSVLCFIVLTIVFVFSRKCINIQKQTIKKVITADVHVQERIFQNSSF</sequence>
<keyword evidence="1 4" id="KW-0812">Transmembrane</keyword>
<dbReference type="Gene3D" id="1.20.1250.20">
    <property type="entry name" value="MFS general substrate transporter like domains"/>
    <property type="match status" value="1"/>
</dbReference>
<dbReference type="PANTHER" id="PTHR23121:SF9">
    <property type="entry name" value="SODIUM-DEPENDENT GLUCOSE TRANSPORTER 1"/>
    <property type="match status" value="1"/>
</dbReference>
<protein>
    <submittedName>
        <fullName evidence="5">Uncharacterized protein</fullName>
    </submittedName>
</protein>
<dbReference type="InterPro" id="IPR011701">
    <property type="entry name" value="MFS"/>
</dbReference>
<feature type="transmembrane region" description="Helical" evidence="4">
    <location>
        <begin position="210"/>
        <end position="229"/>
    </location>
</feature>
<feature type="transmembrane region" description="Helical" evidence="4">
    <location>
        <begin position="262"/>
        <end position="282"/>
    </location>
</feature>
<evidence type="ECO:0000256" key="4">
    <source>
        <dbReference type="SAM" id="Phobius"/>
    </source>
</evidence>
<evidence type="ECO:0000313" key="6">
    <source>
        <dbReference type="Proteomes" id="UP001634394"/>
    </source>
</evidence>
<accession>A0ABD3T6S8</accession>
<evidence type="ECO:0000256" key="3">
    <source>
        <dbReference type="ARBA" id="ARBA00023136"/>
    </source>
</evidence>
<evidence type="ECO:0000256" key="1">
    <source>
        <dbReference type="ARBA" id="ARBA00022692"/>
    </source>
</evidence>
<keyword evidence="3 4" id="KW-0472">Membrane</keyword>
<evidence type="ECO:0000313" key="5">
    <source>
        <dbReference type="EMBL" id="KAL3832610.1"/>
    </source>
</evidence>
<evidence type="ECO:0000256" key="2">
    <source>
        <dbReference type="ARBA" id="ARBA00022989"/>
    </source>
</evidence>
<gene>
    <name evidence="5" type="ORF">ACJMK2_024240</name>
</gene>
<name>A0ABD3T6S8_SINWO</name>
<feature type="transmembrane region" description="Helical" evidence="4">
    <location>
        <begin position="115"/>
        <end position="136"/>
    </location>
</feature>
<dbReference type="AlphaFoldDB" id="A0ABD3T6S8"/>
<dbReference type="EMBL" id="JBJQND010000019">
    <property type="protein sequence ID" value="KAL3832610.1"/>
    <property type="molecule type" value="Genomic_DNA"/>
</dbReference>
<dbReference type="Pfam" id="PF07690">
    <property type="entry name" value="MFS_1"/>
    <property type="match status" value="1"/>
</dbReference>
<dbReference type="Proteomes" id="UP001634394">
    <property type="component" value="Unassembled WGS sequence"/>
</dbReference>
<feature type="transmembrane region" description="Helical" evidence="4">
    <location>
        <begin position="324"/>
        <end position="346"/>
    </location>
</feature>
<reference evidence="5 6" key="1">
    <citation type="submission" date="2024-11" db="EMBL/GenBank/DDBJ databases">
        <title>Chromosome-level genome assembly of the freshwater bivalve Anodonta woodiana.</title>
        <authorList>
            <person name="Chen X."/>
        </authorList>
    </citation>
    <scope>NUCLEOTIDE SEQUENCE [LARGE SCALE GENOMIC DNA]</scope>
    <source>
        <strain evidence="5">MN2024</strain>
        <tissue evidence="5">Gills</tissue>
    </source>
</reference>
<proteinExistence type="predicted"/>
<comment type="caution">
    <text evidence="5">The sequence shown here is derived from an EMBL/GenBank/DDBJ whole genome shotgun (WGS) entry which is preliminary data.</text>
</comment>
<keyword evidence="2 4" id="KW-1133">Transmembrane helix</keyword>
<feature type="transmembrane region" description="Helical" evidence="4">
    <location>
        <begin position="157"/>
        <end position="178"/>
    </location>
</feature>
<keyword evidence="6" id="KW-1185">Reference proteome</keyword>
<feature type="transmembrane region" description="Helical" evidence="4">
    <location>
        <begin position="294"/>
        <end position="312"/>
    </location>
</feature>